<dbReference type="InterPro" id="IPR001110">
    <property type="entry name" value="UPF0012_CS"/>
</dbReference>
<keyword evidence="3" id="KW-0378">Hydrolase</keyword>
<name>A0ABW5WYU2_9STAP</name>
<evidence type="ECO:0000256" key="1">
    <source>
        <dbReference type="ARBA" id="ARBA00010613"/>
    </source>
</evidence>
<comment type="caution">
    <text evidence="3">The sequence shown here is derived from an EMBL/GenBank/DDBJ whole genome shotgun (WGS) entry which is preliminary data.</text>
</comment>
<dbReference type="Proteomes" id="UP001597519">
    <property type="component" value="Unassembled WGS sequence"/>
</dbReference>
<dbReference type="Gene3D" id="3.60.110.10">
    <property type="entry name" value="Carbon-nitrogen hydrolase"/>
    <property type="match status" value="1"/>
</dbReference>
<proteinExistence type="inferred from homology"/>
<dbReference type="PROSITE" id="PS50263">
    <property type="entry name" value="CN_HYDROLASE"/>
    <property type="match status" value="1"/>
</dbReference>
<dbReference type="InterPro" id="IPR003010">
    <property type="entry name" value="C-N_Hydrolase"/>
</dbReference>
<reference evidence="4" key="1">
    <citation type="journal article" date="2019" name="Int. J. Syst. Evol. Microbiol.">
        <title>The Global Catalogue of Microorganisms (GCM) 10K type strain sequencing project: providing services to taxonomists for standard genome sequencing and annotation.</title>
        <authorList>
            <consortium name="The Broad Institute Genomics Platform"/>
            <consortium name="The Broad Institute Genome Sequencing Center for Infectious Disease"/>
            <person name="Wu L."/>
            <person name="Ma J."/>
        </authorList>
    </citation>
    <scope>NUCLEOTIDE SEQUENCE [LARGE SCALE GENOMIC DNA]</scope>
    <source>
        <strain evidence="4">KCTC 33575</strain>
    </source>
</reference>
<evidence type="ECO:0000313" key="4">
    <source>
        <dbReference type="Proteomes" id="UP001597519"/>
    </source>
</evidence>
<evidence type="ECO:0000313" key="3">
    <source>
        <dbReference type="EMBL" id="MFD2831532.1"/>
    </source>
</evidence>
<dbReference type="PANTHER" id="PTHR23088:SF27">
    <property type="entry name" value="DEAMINATED GLUTATHIONE AMIDASE"/>
    <property type="match status" value="1"/>
</dbReference>
<dbReference type="SUPFAM" id="SSF56317">
    <property type="entry name" value="Carbon-nitrogen hydrolase"/>
    <property type="match status" value="1"/>
</dbReference>
<gene>
    <name evidence="3" type="ORF">ACFSX4_13730</name>
</gene>
<dbReference type="InterPro" id="IPR036526">
    <property type="entry name" value="C-N_Hydrolase_sf"/>
</dbReference>
<dbReference type="CDD" id="cd07583">
    <property type="entry name" value="nitrilase_5"/>
    <property type="match status" value="1"/>
</dbReference>
<evidence type="ECO:0000259" key="2">
    <source>
        <dbReference type="PROSITE" id="PS50263"/>
    </source>
</evidence>
<comment type="similarity">
    <text evidence="1">Belongs to the carbon-nitrogen hydrolase superfamily. NIT1/NIT2 family.</text>
</comment>
<dbReference type="RefSeq" id="WP_377775855.1">
    <property type="nucleotide sequence ID" value="NZ_JBHUOQ010000005.1"/>
</dbReference>
<feature type="domain" description="CN hydrolase" evidence="2">
    <location>
        <begin position="1"/>
        <end position="241"/>
    </location>
</feature>
<dbReference type="Pfam" id="PF00795">
    <property type="entry name" value="CN_hydrolase"/>
    <property type="match status" value="1"/>
</dbReference>
<accession>A0ABW5WYU2</accession>
<dbReference type="GO" id="GO:0016787">
    <property type="term" value="F:hydrolase activity"/>
    <property type="evidence" value="ECO:0007669"/>
    <property type="project" value="UniProtKB-KW"/>
</dbReference>
<dbReference type="PROSITE" id="PS01227">
    <property type="entry name" value="UPF0012"/>
    <property type="match status" value="1"/>
</dbReference>
<dbReference type="EMBL" id="JBHUOQ010000005">
    <property type="protein sequence ID" value="MFD2831532.1"/>
    <property type="molecule type" value="Genomic_DNA"/>
</dbReference>
<protein>
    <submittedName>
        <fullName evidence="3">Carbon-nitrogen family hydrolase</fullName>
    </submittedName>
</protein>
<sequence length="265" mass="30015">MNIKSFQFKVIDGDVKKNISKIKELFNDTDLSGTDVVVLPEMWTSGYDLENIRQHAEHNLYPILDVIKKLAAENNVNIIAGSVPNIKKDEEVLNTAFVVDRKGSLVHEYSKIHLVPMLNEPEYLSAGEERAEVFELESEKMGVLICYDLRFPELFRDLALTGAKVIFVVAEWPAERSDHWLTLLKARAIENQCYIVSCNTSGSQSDGTTFAGKSLIVDPFGVIISEAGHDTEENISADLDLPYIDRIRRDIPIFSSRRTELYRHL</sequence>
<keyword evidence="4" id="KW-1185">Reference proteome</keyword>
<dbReference type="PANTHER" id="PTHR23088">
    <property type="entry name" value="NITRILASE-RELATED"/>
    <property type="match status" value="1"/>
</dbReference>
<organism evidence="3 4">
    <name type="scientific">Corticicoccus populi</name>
    <dbReference type="NCBI Taxonomy" id="1812821"/>
    <lineage>
        <taxon>Bacteria</taxon>
        <taxon>Bacillati</taxon>
        <taxon>Bacillota</taxon>
        <taxon>Bacilli</taxon>
        <taxon>Bacillales</taxon>
        <taxon>Staphylococcaceae</taxon>
        <taxon>Corticicoccus</taxon>
    </lineage>
</organism>